<dbReference type="GeneID" id="43612973"/>
<evidence type="ECO:0008006" key="4">
    <source>
        <dbReference type="Google" id="ProtNLM"/>
    </source>
</evidence>
<feature type="region of interest" description="Disordered" evidence="1">
    <location>
        <begin position="1"/>
        <end position="24"/>
    </location>
</feature>
<feature type="compositionally biased region" description="Polar residues" evidence="1">
    <location>
        <begin position="1"/>
        <end position="10"/>
    </location>
</feature>
<sequence>MDATPTSARVTITPTGVPPTGQTGPATITSTLTLTTITSITAGTFATVPAPAGFTPLASALVRDSAQNVGGDSSHIEERSVRQPLVLGLNANNAALVADPPLFPQVVHCERVIRVFTTTTVDNTITGVFTTFVTAPTPSQSVPSIPAQVTTTTTTYTTSTVTVASMPTATLYAACQSDNLVSHVPGRRPIVQAANDYSITRERRHADSAYACCVSCQLENGCTGSLYYRGACFTFRPSTDTCGNPGDLRYGRRANFDGAFVASNGKCGSWRLSQTPPTTEWEDEPFVRK</sequence>
<keyword evidence="3" id="KW-1185">Reference proteome</keyword>
<reference evidence="2 3" key="2">
    <citation type="submission" date="2020-04" db="EMBL/GenBank/DDBJ databases">
        <title>Genome sequencing and assembly of multiple isolates from the Colletotrichum gloeosporioides species complex.</title>
        <authorList>
            <person name="Gan P."/>
            <person name="Shirasu K."/>
        </authorList>
    </citation>
    <scope>NUCLEOTIDE SEQUENCE [LARGE SCALE GENOMIC DNA]</scope>
    <source>
        <strain evidence="2 3">Nara gc5</strain>
    </source>
</reference>
<evidence type="ECO:0000313" key="2">
    <source>
        <dbReference type="EMBL" id="KAF4489959.1"/>
    </source>
</evidence>
<dbReference type="OrthoDB" id="5428787at2759"/>
<dbReference type="AlphaFoldDB" id="A0A7J6JJX2"/>
<organism evidence="2 3">
    <name type="scientific">Colletotrichum fructicola (strain Nara gc5)</name>
    <name type="common">Anthracnose fungus</name>
    <name type="synonym">Colletotrichum gloeosporioides (strain Nara gc5)</name>
    <dbReference type="NCBI Taxonomy" id="1213859"/>
    <lineage>
        <taxon>Eukaryota</taxon>
        <taxon>Fungi</taxon>
        <taxon>Dikarya</taxon>
        <taxon>Ascomycota</taxon>
        <taxon>Pezizomycotina</taxon>
        <taxon>Sordariomycetes</taxon>
        <taxon>Hypocreomycetidae</taxon>
        <taxon>Glomerellales</taxon>
        <taxon>Glomerellaceae</taxon>
        <taxon>Colletotrichum</taxon>
        <taxon>Colletotrichum gloeosporioides species complex</taxon>
    </lineage>
</organism>
<accession>A0A7J6JJX2</accession>
<evidence type="ECO:0000313" key="3">
    <source>
        <dbReference type="Proteomes" id="UP000011096"/>
    </source>
</evidence>
<proteinExistence type="predicted"/>
<comment type="caution">
    <text evidence="2">The sequence shown here is derived from an EMBL/GenBank/DDBJ whole genome shotgun (WGS) entry which is preliminary data.</text>
</comment>
<dbReference type="RefSeq" id="XP_031891154.1">
    <property type="nucleotide sequence ID" value="XM_032028884.1"/>
</dbReference>
<name>A0A7J6JJX2_COLFN</name>
<dbReference type="EMBL" id="ANPB02000002">
    <property type="protein sequence ID" value="KAF4489959.1"/>
    <property type="molecule type" value="Genomic_DNA"/>
</dbReference>
<protein>
    <recommendedName>
        <fullName evidence="4">Apple domain-containing protein</fullName>
    </recommendedName>
</protein>
<dbReference type="InParanoid" id="A0A7J6JJX2"/>
<gene>
    <name evidence="2" type="ORF">CGGC5_v003295</name>
</gene>
<evidence type="ECO:0000256" key="1">
    <source>
        <dbReference type="SAM" id="MobiDB-lite"/>
    </source>
</evidence>
<dbReference type="Proteomes" id="UP000011096">
    <property type="component" value="Unassembled WGS sequence"/>
</dbReference>
<feature type="compositionally biased region" description="Low complexity" evidence="1">
    <location>
        <begin position="11"/>
        <end position="24"/>
    </location>
</feature>
<reference evidence="2 3" key="1">
    <citation type="submission" date="2012-08" db="EMBL/GenBank/DDBJ databases">
        <authorList>
            <person name="Gan P.H.P."/>
            <person name="Ikeda K."/>
            <person name="Irieda H."/>
            <person name="Narusaka M."/>
            <person name="O'Connell R.J."/>
            <person name="Narusaka Y."/>
            <person name="Takano Y."/>
            <person name="Kubo Y."/>
            <person name="Shirasu K."/>
        </authorList>
    </citation>
    <scope>NUCLEOTIDE SEQUENCE [LARGE SCALE GENOMIC DNA]</scope>
    <source>
        <strain evidence="2 3">Nara gc5</strain>
    </source>
</reference>